<dbReference type="Proteomes" id="UP000242414">
    <property type="component" value="Unassembled WGS sequence"/>
</dbReference>
<dbReference type="EMBL" id="KV921873">
    <property type="protein sequence ID" value="ORE09685.1"/>
    <property type="molecule type" value="Genomic_DNA"/>
</dbReference>
<gene>
    <name evidence="2" type="ORF">BCV72DRAFT_55584</name>
</gene>
<dbReference type="OrthoDB" id="2423722at2759"/>
<feature type="region of interest" description="Disordered" evidence="1">
    <location>
        <begin position="127"/>
        <end position="169"/>
    </location>
</feature>
<reference evidence="2" key="1">
    <citation type="journal article" date="2016" name="Proc. Natl. Acad. Sci. U.S.A.">
        <title>Lipid metabolic changes in an early divergent fungus govern the establishment of a mutualistic symbiosis with endobacteria.</title>
        <authorList>
            <person name="Lastovetsky O.A."/>
            <person name="Gaspar M.L."/>
            <person name="Mondo S.J."/>
            <person name="LaButti K.M."/>
            <person name="Sandor L."/>
            <person name="Grigoriev I.V."/>
            <person name="Henry S.A."/>
            <person name="Pawlowska T.E."/>
        </authorList>
    </citation>
    <scope>NUCLEOTIDE SEQUENCE [LARGE SCALE GENOMIC DNA]</scope>
    <source>
        <strain evidence="2">ATCC 52814</strain>
    </source>
</reference>
<accession>A0A1X0RCA5</accession>
<dbReference type="VEuPathDB" id="FungiDB:BCV72DRAFT_55584"/>
<evidence type="ECO:0000313" key="2">
    <source>
        <dbReference type="EMBL" id="ORE09685.1"/>
    </source>
</evidence>
<dbReference type="AlphaFoldDB" id="A0A1X0RCA5"/>
<sequence length="219" mass="24489">MLHELEWCHQMVQTSYISYFLCFFLMFRKSNSNSNSSLSSGNASIIEQKHERVNNNSDTEEDDEKSIDITIESMSAVIAAAVQLSSSNGKPSSLSSGSASILQPFSKQDKRRNSRFSLFTWKKQEKKEKDNTTPTLDSGLSLNQSSDDDSCSSPSSPRSSSASSPKAVMIDDGKDELMYRGIQIKEIKTTLKTLVISDEVRHPMPQVKLERPGFARINY</sequence>
<name>A0A1X0RCA5_RHIZD</name>
<protein>
    <submittedName>
        <fullName evidence="2">Uncharacterized protein</fullName>
    </submittedName>
</protein>
<evidence type="ECO:0000256" key="1">
    <source>
        <dbReference type="SAM" id="MobiDB-lite"/>
    </source>
</evidence>
<proteinExistence type="predicted"/>
<feature type="compositionally biased region" description="Low complexity" evidence="1">
    <location>
        <begin position="136"/>
        <end position="165"/>
    </location>
</feature>
<organism evidence="2">
    <name type="scientific">Rhizopus microsporus var. microsporus</name>
    <dbReference type="NCBI Taxonomy" id="86635"/>
    <lineage>
        <taxon>Eukaryota</taxon>
        <taxon>Fungi</taxon>
        <taxon>Fungi incertae sedis</taxon>
        <taxon>Mucoromycota</taxon>
        <taxon>Mucoromycotina</taxon>
        <taxon>Mucoromycetes</taxon>
        <taxon>Mucorales</taxon>
        <taxon>Mucorineae</taxon>
        <taxon>Rhizopodaceae</taxon>
        <taxon>Rhizopus</taxon>
    </lineage>
</organism>